<dbReference type="Gene3D" id="3.40.50.720">
    <property type="entry name" value="NAD(P)-binding Rossmann-like Domain"/>
    <property type="match status" value="1"/>
</dbReference>
<reference evidence="10 11" key="1">
    <citation type="submission" date="2017-02" db="EMBL/GenBank/DDBJ databases">
        <title>Natronthermophilus aegyptiacus gen. nov.,sp. nov., an aerobic, extremely halophilic alkalithermophilic archaeon isolated from the athalassohaline Wadi An Natrun, Egypt.</title>
        <authorList>
            <person name="Zhao B."/>
        </authorList>
    </citation>
    <scope>NUCLEOTIDE SEQUENCE [LARGE SCALE GENOMIC DNA]</scope>
    <source>
        <strain evidence="10 11">CGMCC 1.3597</strain>
    </source>
</reference>
<feature type="transmembrane region" description="Helical" evidence="7">
    <location>
        <begin position="339"/>
        <end position="363"/>
    </location>
</feature>
<dbReference type="RefSeq" id="WP_054863335.1">
    <property type="nucleotide sequence ID" value="NZ_MWPH01000002.1"/>
</dbReference>
<dbReference type="GO" id="GO:1902600">
    <property type="term" value="P:proton transmembrane transport"/>
    <property type="evidence" value="ECO:0007669"/>
    <property type="project" value="InterPro"/>
</dbReference>
<comment type="subcellular location">
    <subcellularLocation>
        <location evidence="1">Membrane</location>
        <topology evidence="1">Multi-pass membrane protein</topology>
    </subcellularLocation>
</comment>
<feature type="transmembrane region" description="Helical" evidence="7">
    <location>
        <begin position="184"/>
        <end position="206"/>
    </location>
</feature>
<keyword evidence="5 7" id="KW-1133">Transmembrane helix</keyword>
<feature type="transmembrane region" description="Helical" evidence="7">
    <location>
        <begin position="150"/>
        <end position="172"/>
    </location>
</feature>
<evidence type="ECO:0000259" key="8">
    <source>
        <dbReference type="Pfam" id="PF00999"/>
    </source>
</evidence>
<dbReference type="InterPro" id="IPR038770">
    <property type="entry name" value="Na+/solute_symporter_sf"/>
</dbReference>
<dbReference type="AlphaFoldDB" id="A0A202E7X9"/>
<evidence type="ECO:0000256" key="1">
    <source>
        <dbReference type="ARBA" id="ARBA00004141"/>
    </source>
</evidence>
<dbReference type="GO" id="GO:0016020">
    <property type="term" value="C:membrane"/>
    <property type="evidence" value="ECO:0007669"/>
    <property type="project" value="UniProtKB-SubCell"/>
</dbReference>
<keyword evidence="6 7" id="KW-0472">Membrane</keyword>
<proteinExistence type="inferred from homology"/>
<feature type="transmembrane region" description="Helical" evidence="7">
    <location>
        <begin position="6"/>
        <end position="25"/>
    </location>
</feature>
<dbReference type="Pfam" id="PF00999">
    <property type="entry name" value="Na_H_Exchanger"/>
    <property type="match status" value="1"/>
</dbReference>
<evidence type="ECO:0000256" key="7">
    <source>
        <dbReference type="SAM" id="Phobius"/>
    </source>
</evidence>
<feature type="transmembrane region" description="Helical" evidence="7">
    <location>
        <begin position="88"/>
        <end position="110"/>
    </location>
</feature>
<dbReference type="Pfam" id="PF02254">
    <property type="entry name" value="TrkA_N"/>
    <property type="match status" value="1"/>
</dbReference>
<dbReference type="Proteomes" id="UP000196084">
    <property type="component" value="Unassembled WGS sequence"/>
</dbReference>
<feature type="transmembrane region" description="Helical" evidence="7">
    <location>
        <begin position="59"/>
        <end position="76"/>
    </location>
</feature>
<evidence type="ECO:0000256" key="4">
    <source>
        <dbReference type="ARBA" id="ARBA00022692"/>
    </source>
</evidence>
<dbReference type="GO" id="GO:0006813">
    <property type="term" value="P:potassium ion transport"/>
    <property type="evidence" value="ECO:0007669"/>
    <property type="project" value="InterPro"/>
</dbReference>
<dbReference type="InterPro" id="IPR036291">
    <property type="entry name" value="NAD(P)-bd_dom_sf"/>
</dbReference>
<feature type="transmembrane region" description="Helical" evidence="7">
    <location>
        <begin position="308"/>
        <end position="327"/>
    </location>
</feature>
<gene>
    <name evidence="10" type="ORF">B2G88_08200</name>
</gene>
<evidence type="ECO:0000256" key="6">
    <source>
        <dbReference type="ARBA" id="ARBA00023136"/>
    </source>
</evidence>
<dbReference type="PANTHER" id="PTHR42751:SF6">
    <property type="entry name" value="CONSERVED INTEGRAL MEMBRANE TRANSPORT PROTEIN-RELATED"/>
    <property type="match status" value="1"/>
</dbReference>
<dbReference type="PANTHER" id="PTHR42751">
    <property type="entry name" value="SODIUM/HYDROGEN EXCHANGER FAMILY/TRKA DOMAIN PROTEIN"/>
    <property type="match status" value="1"/>
</dbReference>
<dbReference type="InterPro" id="IPR006153">
    <property type="entry name" value="Cation/H_exchanger_TM"/>
</dbReference>
<evidence type="ECO:0000256" key="3">
    <source>
        <dbReference type="ARBA" id="ARBA00022448"/>
    </source>
</evidence>
<name>A0A202E7X9_9EURY</name>
<sequence length="588" mass="64099">MVTETALTVDLAVILFCATFAGFLAKQTGQPTIIAYILAGVVIGPAVLGIVEVSELTELLSELGLAFLLFLLGIKMRLEEIQHVLSPIVKIALPQMALVFLAGAGIAYALPPFGLLEAFLIGLAVMYSSTAVVIKMLNDKDEATSLHGKIDVGILLVQDVVVVIILAVLAAGQPESFTEVATTLAVVLVLVALVTVAALVASRTVLPIVFRRIADNKEIFFLVAISWAFLFVFVSDNINLFLEPFGIEAYLSIEMGAFMAGVAIAQLPYSKELQDRVNPLTDLFVMVFFVSVALDLEAAQLFAYTQEALIAALVLMPVKFLIFFYLLDWQGFGSETTFLGSLNMIQVSEFGIIVTAVAVTGGFIEAEVLGFMTLLAIFTMAVSVYFIEFSHTLFERFESPITRFAGEGSFEGDKQEYRDHAVVIGYDDVTRNVLPLLADHYEDVVVVDRTVEHVETLEEEGYDAVYGDFRNATIRKDVAAKRADFVLSSSVDPAVNSVLLESVSEDATVLVEADRIEDARTLYDSGVHCVLMTPYLAADRLAAYLHTYLEDGRVTDRLERTLESDIELLATDEPFPDHDGGFGGGLDE</sequence>
<evidence type="ECO:0000256" key="2">
    <source>
        <dbReference type="ARBA" id="ARBA00005551"/>
    </source>
</evidence>
<feature type="transmembrane region" description="Helical" evidence="7">
    <location>
        <begin position="32"/>
        <end position="53"/>
    </location>
</feature>
<dbReference type="InterPro" id="IPR003148">
    <property type="entry name" value="RCK_N"/>
</dbReference>
<keyword evidence="11" id="KW-1185">Reference proteome</keyword>
<evidence type="ECO:0000259" key="9">
    <source>
        <dbReference type="Pfam" id="PF02254"/>
    </source>
</evidence>
<feature type="domain" description="Cation/H+ exchanger transmembrane" evidence="8">
    <location>
        <begin position="17"/>
        <end position="382"/>
    </location>
</feature>
<organism evidence="10 11">
    <name type="scientific">Natronolimnobius baerhuensis</name>
    <dbReference type="NCBI Taxonomy" id="253108"/>
    <lineage>
        <taxon>Archaea</taxon>
        <taxon>Methanobacteriati</taxon>
        <taxon>Methanobacteriota</taxon>
        <taxon>Stenosarchaea group</taxon>
        <taxon>Halobacteria</taxon>
        <taxon>Halobacteriales</taxon>
        <taxon>Natrialbaceae</taxon>
        <taxon>Natronolimnobius</taxon>
    </lineage>
</organism>
<keyword evidence="4 7" id="KW-0812">Transmembrane</keyword>
<dbReference type="GO" id="GO:0015297">
    <property type="term" value="F:antiporter activity"/>
    <property type="evidence" value="ECO:0007669"/>
    <property type="project" value="InterPro"/>
</dbReference>
<dbReference type="EMBL" id="MWPH01000002">
    <property type="protein sequence ID" value="OVE84386.1"/>
    <property type="molecule type" value="Genomic_DNA"/>
</dbReference>
<protein>
    <submittedName>
        <fullName evidence="10">Potassium transporter Kef</fullName>
    </submittedName>
</protein>
<accession>A0A202E7X9</accession>
<evidence type="ECO:0000313" key="10">
    <source>
        <dbReference type="EMBL" id="OVE84386.1"/>
    </source>
</evidence>
<feature type="transmembrane region" description="Helical" evidence="7">
    <location>
        <begin position="247"/>
        <end position="269"/>
    </location>
</feature>
<evidence type="ECO:0000256" key="5">
    <source>
        <dbReference type="ARBA" id="ARBA00022989"/>
    </source>
</evidence>
<feature type="transmembrane region" description="Helical" evidence="7">
    <location>
        <begin position="369"/>
        <end position="387"/>
    </location>
</feature>
<dbReference type="SUPFAM" id="SSF51735">
    <property type="entry name" value="NAD(P)-binding Rossmann-fold domains"/>
    <property type="match status" value="1"/>
</dbReference>
<dbReference type="OrthoDB" id="43518at2157"/>
<comment type="similarity">
    <text evidence="2">Belongs to the monovalent cation:proton antiporter 2 (CPA2) transporter (TC 2.A.37) family.</text>
</comment>
<comment type="caution">
    <text evidence="10">The sequence shown here is derived from an EMBL/GenBank/DDBJ whole genome shotgun (WGS) entry which is preliminary data.</text>
</comment>
<feature type="transmembrane region" description="Helical" evidence="7">
    <location>
        <begin position="218"/>
        <end position="235"/>
    </location>
</feature>
<feature type="domain" description="RCK N-terminal" evidence="9">
    <location>
        <begin position="422"/>
        <end position="531"/>
    </location>
</feature>
<keyword evidence="3" id="KW-0813">Transport</keyword>
<feature type="transmembrane region" description="Helical" evidence="7">
    <location>
        <begin position="116"/>
        <end position="138"/>
    </location>
</feature>
<dbReference type="Gene3D" id="1.20.1530.20">
    <property type="match status" value="1"/>
</dbReference>
<evidence type="ECO:0000313" key="11">
    <source>
        <dbReference type="Proteomes" id="UP000196084"/>
    </source>
</evidence>